<evidence type="ECO:0000313" key="2">
    <source>
        <dbReference type="Proteomes" id="UP000078340"/>
    </source>
</evidence>
<name>A0A179HSI1_PURLI</name>
<accession>A0A179HSI1</accession>
<comment type="caution">
    <text evidence="1">The sequence shown here is derived from an EMBL/GenBank/DDBJ whole genome shotgun (WGS) entry which is preliminary data.</text>
</comment>
<gene>
    <name evidence="1" type="ORF">VFPFJ_04269</name>
</gene>
<dbReference type="Proteomes" id="UP000078340">
    <property type="component" value="Unassembled WGS sequence"/>
</dbReference>
<organism evidence="1 2">
    <name type="scientific">Purpureocillium lilacinum</name>
    <name type="common">Paecilomyces lilacinus</name>
    <dbReference type="NCBI Taxonomy" id="33203"/>
    <lineage>
        <taxon>Eukaryota</taxon>
        <taxon>Fungi</taxon>
        <taxon>Dikarya</taxon>
        <taxon>Ascomycota</taxon>
        <taxon>Pezizomycotina</taxon>
        <taxon>Sordariomycetes</taxon>
        <taxon>Hypocreomycetidae</taxon>
        <taxon>Hypocreales</taxon>
        <taxon>Ophiocordycipitaceae</taxon>
        <taxon>Purpureocillium</taxon>
    </lineage>
</organism>
<protein>
    <submittedName>
        <fullName evidence="1">Uncharacterized protein</fullName>
    </submittedName>
</protein>
<sequence>MSLAAWSVPRRGFSGVAPSWNSRRSFCRALYTVVCRMCVAGSVPRETFNPEPPLTGVAPAVGGFHFWNKLPGTRLGEVARVLPPRMPKKLFTSSDFRLPSQSGARTAPPGLGYTYLIRAGRSNAIPSA</sequence>
<dbReference type="EMBL" id="LSBI01000003">
    <property type="protein sequence ID" value="OAQ92528.1"/>
    <property type="molecule type" value="Genomic_DNA"/>
</dbReference>
<evidence type="ECO:0000313" key="1">
    <source>
        <dbReference type="EMBL" id="OAQ92528.1"/>
    </source>
</evidence>
<proteinExistence type="predicted"/>
<reference evidence="1 2" key="1">
    <citation type="submission" date="2016-02" db="EMBL/GenBank/DDBJ databases">
        <title>Biosynthesis of antibiotic leucinostatins and their inhibition on Phytophthora in bio-control Purpureocillium lilacinum.</title>
        <authorList>
            <person name="Wang G."/>
            <person name="Liu Z."/>
            <person name="Lin R."/>
            <person name="Li E."/>
            <person name="Mao Z."/>
            <person name="Ling J."/>
            <person name="Yin W."/>
            <person name="Xie B."/>
        </authorList>
    </citation>
    <scope>NUCLEOTIDE SEQUENCE [LARGE SCALE GENOMIC DNA]</scope>
    <source>
        <strain evidence="1">PLFJ-1</strain>
    </source>
</reference>
<dbReference type="AlphaFoldDB" id="A0A179HSI1"/>